<gene>
    <name evidence="10" type="ORF">CTOB1V02_LOCUS14706</name>
</gene>
<evidence type="ECO:0000256" key="8">
    <source>
        <dbReference type="ARBA" id="ARBA00023160"/>
    </source>
</evidence>
<dbReference type="Gene3D" id="3.40.50.720">
    <property type="entry name" value="NAD(P)-binding Rossmann-like Domain"/>
    <property type="match status" value="1"/>
</dbReference>
<evidence type="ECO:0000256" key="9">
    <source>
        <dbReference type="ARBA" id="ARBA00038261"/>
    </source>
</evidence>
<keyword evidence="3" id="KW-0276">Fatty acid metabolism</keyword>
<comment type="pathway">
    <text evidence="1">Lipid metabolism; fatty acid biosynthesis.</text>
</comment>
<dbReference type="SUPFAM" id="SSF51735">
    <property type="entry name" value="NAD(P)-binding Rossmann-fold domains"/>
    <property type="match status" value="1"/>
</dbReference>
<comment type="similarity">
    <text evidence="9">Belongs to the short-chain dehydrogenases/reductases (SDR) family. 17-beta-HSD 3 subfamily.</text>
</comment>
<dbReference type="InterPro" id="IPR002347">
    <property type="entry name" value="SDR_fam"/>
</dbReference>
<dbReference type="OrthoDB" id="5545019at2759"/>
<evidence type="ECO:0000256" key="3">
    <source>
        <dbReference type="ARBA" id="ARBA00022832"/>
    </source>
</evidence>
<dbReference type="GO" id="GO:0016491">
    <property type="term" value="F:oxidoreductase activity"/>
    <property type="evidence" value="ECO:0007669"/>
    <property type="project" value="UniProtKB-KW"/>
</dbReference>
<dbReference type="PANTHER" id="PTHR43086">
    <property type="entry name" value="VERY-LONG-CHAIN 3-OXOOACYL-COA REDUCTASE"/>
    <property type="match status" value="1"/>
</dbReference>
<dbReference type="GO" id="GO:0030497">
    <property type="term" value="P:fatty acid elongation"/>
    <property type="evidence" value="ECO:0007669"/>
    <property type="project" value="TreeGrafter"/>
</dbReference>
<keyword evidence="4" id="KW-0521">NADP</keyword>
<dbReference type="PANTHER" id="PTHR43086:SF2">
    <property type="entry name" value="HYDROXYSTEROID DEHYDROGENASE-LIKE PROTEIN 1"/>
    <property type="match status" value="1"/>
</dbReference>
<dbReference type="GO" id="GO:0005783">
    <property type="term" value="C:endoplasmic reticulum"/>
    <property type="evidence" value="ECO:0007669"/>
    <property type="project" value="TreeGrafter"/>
</dbReference>
<keyword evidence="7" id="KW-0443">Lipid metabolism</keyword>
<keyword evidence="8" id="KW-0275">Fatty acid biosynthesis</keyword>
<evidence type="ECO:0000256" key="1">
    <source>
        <dbReference type="ARBA" id="ARBA00005194"/>
    </source>
</evidence>
<proteinExistence type="inferred from homology"/>
<evidence type="ECO:0000256" key="6">
    <source>
        <dbReference type="ARBA" id="ARBA00023002"/>
    </source>
</evidence>
<dbReference type="EMBL" id="OB682767">
    <property type="protein sequence ID" value="CAD7236891.1"/>
    <property type="molecule type" value="Genomic_DNA"/>
</dbReference>
<dbReference type="Pfam" id="PF00106">
    <property type="entry name" value="adh_short"/>
    <property type="match status" value="1"/>
</dbReference>
<name>A0A7R8ZYQ9_9CRUS</name>
<dbReference type="InterPro" id="IPR020904">
    <property type="entry name" value="Sc_DH/Rdtase_CS"/>
</dbReference>
<evidence type="ECO:0000256" key="2">
    <source>
        <dbReference type="ARBA" id="ARBA00022516"/>
    </source>
</evidence>
<dbReference type="GO" id="GO:0006694">
    <property type="term" value="P:steroid biosynthetic process"/>
    <property type="evidence" value="ECO:0007669"/>
    <property type="project" value="UniProtKB-KW"/>
</dbReference>
<dbReference type="AlphaFoldDB" id="A0A7R8ZYQ9"/>
<dbReference type="PROSITE" id="PS00061">
    <property type="entry name" value="ADH_SHORT"/>
    <property type="match status" value="1"/>
</dbReference>
<evidence type="ECO:0000256" key="5">
    <source>
        <dbReference type="ARBA" id="ARBA00022955"/>
    </source>
</evidence>
<organism evidence="10">
    <name type="scientific">Cyprideis torosa</name>
    <dbReference type="NCBI Taxonomy" id="163714"/>
    <lineage>
        <taxon>Eukaryota</taxon>
        <taxon>Metazoa</taxon>
        <taxon>Ecdysozoa</taxon>
        <taxon>Arthropoda</taxon>
        <taxon>Crustacea</taxon>
        <taxon>Oligostraca</taxon>
        <taxon>Ostracoda</taxon>
        <taxon>Podocopa</taxon>
        <taxon>Podocopida</taxon>
        <taxon>Cytherocopina</taxon>
        <taxon>Cytheroidea</taxon>
        <taxon>Cytherideidae</taxon>
        <taxon>Cyprideis</taxon>
    </lineage>
</organism>
<evidence type="ECO:0000313" key="10">
    <source>
        <dbReference type="EMBL" id="CAD7236891.1"/>
    </source>
</evidence>
<keyword evidence="5" id="KW-0752">Steroid biosynthesis</keyword>
<evidence type="ECO:0000256" key="7">
    <source>
        <dbReference type="ARBA" id="ARBA00023098"/>
    </source>
</evidence>
<reference evidence="10" key="1">
    <citation type="submission" date="2020-11" db="EMBL/GenBank/DDBJ databases">
        <authorList>
            <person name="Tran Van P."/>
        </authorList>
    </citation>
    <scope>NUCLEOTIDE SEQUENCE</scope>
</reference>
<dbReference type="PRINTS" id="PR00081">
    <property type="entry name" value="GDHRDH"/>
</dbReference>
<accession>A0A7R8ZYQ9</accession>
<dbReference type="InterPro" id="IPR036291">
    <property type="entry name" value="NAD(P)-bd_dom_sf"/>
</dbReference>
<keyword evidence="2" id="KW-0444">Lipid biosynthesis</keyword>
<sequence length="150" mass="16718">MVLMSTAVLPQMQDRRKGLVINVGSFSSESQTPFMSVYASTKAFVESFSFSLAQEFAGTGVRIICTKPGFVITKMIENMVSESVLWPGPDAYVESHLKTAAIIPMTNGYWFHDVLSFVGSIMKNVMPFVFVTLNTSVMRPRGFNQTRKNE</sequence>
<evidence type="ECO:0000256" key="4">
    <source>
        <dbReference type="ARBA" id="ARBA00022857"/>
    </source>
</evidence>
<keyword evidence="6" id="KW-0560">Oxidoreductase</keyword>
<protein>
    <submittedName>
        <fullName evidence="10">Uncharacterized protein</fullName>
    </submittedName>
</protein>